<dbReference type="Gene3D" id="3.40.50.720">
    <property type="entry name" value="NAD(P)-binding Rossmann-like Domain"/>
    <property type="match status" value="1"/>
</dbReference>
<comment type="pathway">
    <text evidence="2">Carbohydrate biosynthesis; dTDP-L-rhamnose biosynthesis.</text>
</comment>
<comment type="function">
    <text evidence="2">Catalyzes the reduction of dTDP-6-deoxy-L-lyxo-4-hexulose to yield dTDP-L-rhamnose.</text>
</comment>
<dbReference type="GO" id="GO:0008831">
    <property type="term" value="F:dTDP-4-dehydrorhamnose reductase activity"/>
    <property type="evidence" value="ECO:0007669"/>
    <property type="project" value="UniProtKB-EC"/>
</dbReference>
<keyword evidence="2" id="KW-0521">NADP</keyword>
<dbReference type="SUPFAM" id="SSF51735">
    <property type="entry name" value="NAD(P)-binding Rossmann-fold domains"/>
    <property type="match status" value="1"/>
</dbReference>
<evidence type="ECO:0000259" key="3">
    <source>
        <dbReference type="Pfam" id="PF04321"/>
    </source>
</evidence>
<dbReference type="NCBIfam" id="TIGR01214">
    <property type="entry name" value="rmlD"/>
    <property type="match status" value="1"/>
</dbReference>
<evidence type="ECO:0000313" key="5">
    <source>
        <dbReference type="Proteomes" id="UP001232493"/>
    </source>
</evidence>
<dbReference type="InterPro" id="IPR029903">
    <property type="entry name" value="RmlD-like-bd"/>
</dbReference>
<dbReference type="Pfam" id="PF04321">
    <property type="entry name" value="RmlD_sub_bind"/>
    <property type="match status" value="1"/>
</dbReference>
<reference evidence="4 5" key="1">
    <citation type="submission" date="2021-02" db="EMBL/GenBank/DDBJ databases">
        <title>Characterization of Marinitoga sp. nov. str. BP5-C20A.</title>
        <authorList>
            <person name="Erauso G."/>
            <person name="Postec A."/>
        </authorList>
    </citation>
    <scope>NUCLEOTIDE SEQUENCE [LARGE SCALE GENOMIC DNA]</scope>
    <source>
        <strain evidence="4 5">BP5-C20A</strain>
    </source>
</reference>
<proteinExistence type="inferred from homology"/>
<dbReference type="PANTHER" id="PTHR10491:SF4">
    <property type="entry name" value="METHIONINE ADENOSYLTRANSFERASE 2 SUBUNIT BETA"/>
    <property type="match status" value="1"/>
</dbReference>
<dbReference type="CDD" id="cd05254">
    <property type="entry name" value="dTDP_HR_like_SDR_e"/>
    <property type="match status" value="1"/>
</dbReference>
<feature type="domain" description="RmlD-like substrate binding" evidence="3">
    <location>
        <begin position="1"/>
        <end position="278"/>
    </location>
</feature>
<keyword evidence="2 4" id="KW-0560">Oxidoreductase</keyword>
<name>A0ABY8PMM3_9BACT</name>
<dbReference type="InterPro" id="IPR005913">
    <property type="entry name" value="dTDP_dehydrorham_reduct"/>
</dbReference>
<protein>
    <recommendedName>
        <fullName evidence="2">dTDP-4-dehydrorhamnose reductase</fullName>
        <ecNumber evidence="2">1.1.1.133</ecNumber>
    </recommendedName>
</protein>
<evidence type="ECO:0000256" key="2">
    <source>
        <dbReference type="RuleBase" id="RU364082"/>
    </source>
</evidence>
<comment type="similarity">
    <text evidence="1 2">Belongs to the dTDP-4-dehydrorhamnose reductase family.</text>
</comment>
<dbReference type="InterPro" id="IPR036291">
    <property type="entry name" value="NAD(P)-bd_dom_sf"/>
</dbReference>
<dbReference type="EC" id="1.1.1.133" evidence="2"/>
<keyword evidence="5" id="KW-1185">Reference proteome</keyword>
<sequence length="284" mass="32919">MKILITGAKGQLGQEFQKLFQKVKIEYIPTDHEELDITNLKKIREFVKDKNITHIINCAAYNLVDKAEEDWKTAYSVNGLAVKNLAIVANEINAELIHYSTDYVFGGNKNEPYTIYDKPNPINKYGKSKELGERFIQNIANKYYLIRVSWVFGIGNNNFAKKVIQWSKNNEVLKIADDEISAPTYAVDLANATYKLIQEKAYGLYHITNTSCSRYEWAEYILKKINWNRKLERASKDDFNLPAKRPGYSVLDNYGLKETINYEMPTWQNATERFLKELKETGEI</sequence>
<accession>A0ABY8PMM3</accession>
<dbReference type="EMBL" id="CP069362">
    <property type="protein sequence ID" value="WGS63890.1"/>
    <property type="molecule type" value="Genomic_DNA"/>
</dbReference>
<gene>
    <name evidence="4" type="primary">rfbD</name>
    <name evidence="4" type="ORF">JRV97_05785</name>
</gene>
<dbReference type="Gene3D" id="3.90.25.10">
    <property type="entry name" value="UDP-galactose 4-epimerase, domain 1"/>
    <property type="match status" value="1"/>
</dbReference>
<evidence type="ECO:0000256" key="1">
    <source>
        <dbReference type="ARBA" id="ARBA00010944"/>
    </source>
</evidence>
<evidence type="ECO:0000313" key="4">
    <source>
        <dbReference type="EMBL" id="WGS63890.1"/>
    </source>
</evidence>
<dbReference type="PANTHER" id="PTHR10491">
    <property type="entry name" value="DTDP-4-DEHYDRORHAMNOSE REDUCTASE"/>
    <property type="match status" value="1"/>
</dbReference>
<dbReference type="Proteomes" id="UP001232493">
    <property type="component" value="Chromosome"/>
</dbReference>
<organism evidence="4 5">
    <name type="scientific">Marinitoga aeolica</name>
    <dbReference type="NCBI Taxonomy" id="2809031"/>
    <lineage>
        <taxon>Bacteria</taxon>
        <taxon>Thermotogati</taxon>
        <taxon>Thermotogota</taxon>
        <taxon>Thermotogae</taxon>
        <taxon>Petrotogales</taxon>
        <taxon>Petrotogaceae</taxon>
        <taxon>Marinitoga</taxon>
    </lineage>
</organism>